<evidence type="ECO:0000256" key="1">
    <source>
        <dbReference type="SAM" id="MobiDB-lite"/>
    </source>
</evidence>
<feature type="region of interest" description="Disordered" evidence="1">
    <location>
        <begin position="59"/>
        <end position="81"/>
    </location>
</feature>
<feature type="compositionally biased region" description="Polar residues" evidence="1">
    <location>
        <begin position="1"/>
        <end position="20"/>
    </location>
</feature>
<proteinExistence type="predicted"/>
<accession>A0ABN0YE64</accession>
<name>A0ABN0YE64_9ACTN</name>
<keyword evidence="3" id="KW-1185">Reference proteome</keyword>
<organism evidence="2 3">
    <name type="scientific">Streptomyces luteireticuli</name>
    <dbReference type="NCBI Taxonomy" id="173858"/>
    <lineage>
        <taxon>Bacteria</taxon>
        <taxon>Bacillati</taxon>
        <taxon>Actinomycetota</taxon>
        <taxon>Actinomycetes</taxon>
        <taxon>Kitasatosporales</taxon>
        <taxon>Streptomycetaceae</taxon>
        <taxon>Streptomyces</taxon>
    </lineage>
</organism>
<evidence type="ECO:0000313" key="3">
    <source>
        <dbReference type="Proteomes" id="UP001500879"/>
    </source>
</evidence>
<reference evidence="2 3" key="1">
    <citation type="journal article" date="2019" name="Int. J. Syst. Evol. Microbiol.">
        <title>The Global Catalogue of Microorganisms (GCM) 10K type strain sequencing project: providing services to taxonomists for standard genome sequencing and annotation.</title>
        <authorList>
            <consortium name="The Broad Institute Genomics Platform"/>
            <consortium name="The Broad Institute Genome Sequencing Center for Infectious Disease"/>
            <person name="Wu L."/>
            <person name="Ma J."/>
        </authorList>
    </citation>
    <scope>NUCLEOTIDE SEQUENCE [LARGE SCALE GENOMIC DNA]</scope>
    <source>
        <strain evidence="2 3">JCM 4788</strain>
    </source>
</reference>
<evidence type="ECO:0000313" key="2">
    <source>
        <dbReference type="EMBL" id="GAA0392586.1"/>
    </source>
</evidence>
<dbReference type="EMBL" id="BAAABX010000010">
    <property type="protein sequence ID" value="GAA0392586.1"/>
    <property type="molecule type" value="Genomic_DNA"/>
</dbReference>
<sequence length="81" mass="8374">MRSKGPQSGPSHTTSFSQRPSVAVRAGRTMRWTTSGIPTISLLTAAFPARSCSAATALTDEGGSAAADRRDGPGECPPKWA</sequence>
<gene>
    <name evidence="2" type="ORF">GCM10010357_11660</name>
</gene>
<comment type="caution">
    <text evidence="2">The sequence shown here is derived from an EMBL/GenBank/DDBJ whole genome shotgun (WGS) entry which is preliminary data.</text>
</comment>
<protein>
    <submittedName>
        <fullName evidence="2">Uncharacterized protein</fullName>
    </submittedName>
</protein>
<feature type="region of interest" description="Disordered" evidence="1">
    <location>
        <begin position="1"/>
        <end position="27"/>
    </location>
</feature>
<dbReference type="Proteomes" id="UP001500879">
    <property type="component" value="Unassembled WGS sequence"/>
</dbReference>